<dbReference type="Gene3D" id="3.10.10.10">
    <property type="entry name" value="HIV Type 1 Reverse Transcriptase, subunit A, domain 1"/>
    <property type="match status" value="1"/>
</dbReference>
<dbReference type="PROSITE" id="PS50878">
    <property type="entry name" value="RT_POL"/>
    <property type="match status" value="1"/>
</dbReference>
<evidence type="ECO:0000313" key="3">
    <source>
        <dbReference type="EMBL" id="PSJ42738.1"/>
    </source>
</evidence>
<gene>
    <name evidence="3" type="ORF">C7I36_08700</name>
</gene>
<evidence type="ECO:0000256" key="1">
    <source>
        <dbReference type="ARBA" id="ARBA00034120"/>
    </source>
</evidence>
<evidence type="ECO:0000313" key="4">
    <source>
        <dbReference type="Proteomes" id="UP000242181"/>
    </source>
</evidence>
<proteinExistence type="inferred from homology"/>
<dbReference type="Proteomes" id="UP000242181">
    <property type="component" value="Unassembled WGS sequence"/>
</dbReference>
<comment type="similarity">
    <text evidence="1">Belongs to the bacterial reverse transcriptase family.</text>
</comment>
<dbReference type="EMBL" id="PXYH01000010">
    <property type="protein sequence ID" value="PSJ42738.1"/>
    <property type="molecule type" value="Genomic_DNA"/>
</dbReference>
<dbReference type="AlphaFoldDB" id="A0A2P7QXN6"/>
<name>A0A2P7QXN6_9GAMM</name>
<feature type="domain" description="Reverse transcriptase" evidence="2">
    <location>
        <begin position="1"/>
        <end position="252"/>
    </location>
</feature>
<comment type="caution">
    <text evidence="3">The sequence shown here is derived from an EMBL/GenBank/DDBJ whole genome shotgun (WGS) entry which is preliminary data.</text>
</comment>
<dbReference type="CDD" id="cd01646">
    <property type="entry name" value="RT_Bac_retron_I"/>
    <property type="match status" value="1"/>
</dbReference>
<dbReference type="InterPro" id="IPR043128">
    <property type="entry name" value="Rev_trsase/Diguanyl_cyclase"/>
</dbReference>
<dbReference type="OrthoDB" id="9793236at2"/>
<reference evidence="3 4" key="1">
    <citation type="submission" date="2018-03" db="EMBL/GenBank/DDBJ databases">
        <title>The draft genome of Zobellella taiwanensis JCM 13381.</title>
        <authorList>
            <person name="Liu L."/>
            <person name="Li L."/>
            <person name="Wang T."/>
            <person name="Zhang X."/>
            <person name="Liang L."/>
        </authorList>
    </citation>
    <scope>NUCLEOTIDE SEQUENCE [LARGE SCALE GENOMIC DNA]</scope>
    <source>
        <strain evidence="3 4">JCM 13381</strain>
    </source>
</reference>
<dbReference type="Gene3D" id="3.30.70.270">
    <property type="match status" value="1"/>
</dbReference>
<dbReference type="NCBIfam" id="NF041747">
    <property type="entry name" value="Drt3a"/>
    <property type="match status" value="1"/>
</dbReference>
<organism evidence="3 4">
    <name type="scientific">Zobellella taiwanensis</name>
    <dbReference type="NCBI Taxonomy" id="347535"/>
    <lineage>
        <taxon>Bacteria</taxon>
        <taxon>Pseudomonadati</taxon>
        <taxon>Pseudomonadota</taxon>
        <taxon>Gammaproteobacteria</taxon>
        <taxon>Aeromonadales</taxon>
        <taxon>Aeromonadaceae</taxon>
        <taxon>Zobellella</taxon>
    </lineage>
</organism>
<keyword evidence="4" id="KW-1185">Reference proteome</keyword>
<accession>A0A2P7QXN6</accession>
<sequence>MLKQVFDKNQLAKILTPQDVRKWRLLSSNDNVDVAIGDIVSHWNKHNLKLLPFEKKIVKRKSVFSPSIVEDDLSIRLLDRFIRRIYKVRQSDRNRIVRQLISLLKDSGNYHVLRLDIKDCYEDIKLNRLINKFDNDLILAPECMQLLNQIHSHLQEIHNVDGLPRGLAISPTLAELYLELLDNNIASHKSVIYSARYVDDIIILVPQGKEVDVEKYVKSLTEDLGLSINKSPGKYYSGHSSTASFDYLGYSIKVSSVKNKPNKVNVEISTSKLNKIKSRIIKGFCDHKKQKNINLLKKRLEYLSMLKIVKKGNNGNLLGGIAHNYQYVTNDFECLKGIDGFLCCQINSPRFGLSAEERDKIRKISVYGNVKNKKVGNFSKSQTVRIMRVWKDV</sequence>
<dbReference type="InterPro" id="IPR000477">
    <property type="entry name" value="RT_dom"/>
</dbReference>
<dbReference type="Pfam" id="PF00078">
    <property type="entry name" value="RVT_1"/>
    <property type="match status" value="1"/>
</dbReference>
<dbReference type="InterPro" id="IPR043502">
    <property type="entry name" value="DNA/RNA_pol_sf"/>
</dbReference>
<dbReference type="PANTHER" id="PTHR34047:SF8">
    <property type="entry name" value="PROTEIN YKFC"/>
    <property type="match status" value="1"/>
</dbReference>
<dbReference type="InterPro" id="IPR051083">
    <property type="entry name" value="GrpII_Intron_Splice-Mob/Def"/>
</dbReference>
<protein>
    <recommendedName>
        <fullName evidence="2">Reverse transcriptase domain-containing protein</fullName>
    </recommendedName>
</protein>
<dbReference type="PANTHER" id="PTHR34047">
    <property type="entry name" value="NUCLEAR INTRON MATURASE 1, MITOCHONDRIAL-RELATED"/>
    <property type="match status" value="1"/>
</dbReference>
<evidence type="ECO:0000259" key="2">
    <source>
        <dbReference type="PROSITE" id="PS50878"/>
    </source>
</evidence>
<dbReference type="SUPFAM" id="SSF56672">
    <property type="entry name" value="DNA/RNA polymerases"/>
    <property type="match status" value="1"/>
</dbReference>
<dbReference type="RefSeq" id="WP_106453330.1">
    <property type="nucleotide sequence ID" value="NZ_PXYH01000010.1"/>
</dbReference>